<feature type="domain" description="Lysozyme inhibitor LprI-like N-terminal" evidence="2">
    <location>
        <begin position="29"/>
        <end position="116"/>
    </location>
</feature>
<dbReference type="Proteomes" id="UP000191160">
    <property type="component" value="Unassembled WGS sequence"/>
</dbReference>
<evidence type="ECO:0000313" key="4">
    <source>
        <dbReference type="Proteomes" id="UP000191160"/>
    </source>
</evidence>
<protein>
    <recommendedName>
        <fullName evidence="2">Lysozyme inhibitor LprI-like N-terminal domain-containing protein</fullName>
    </recommendedName>
</protein>
<accession>A0A1T1H1D3</accession>
<dbReference type="EMBL" id="MVKX01000004">
    <property type="protein sequence ID" value="OOV83676.1"/>
    <property type="molecule type" value="Genomic_DNA"/>
</dbReference>
<reference evidence="3 4" key="1">
    <citation type="submission" date="2017-02" db="EMBL/GenBank/DDBJ databases">
        <title>Acinetobacter sp. ANC 4945, whole genome shotgun sequencing project.</title>
        <authorList>
            <person name="Radolfova-Krizova L."/>
            <person name="Al Atrouni A."/>
            <person name="Nemec A."/>
        </authorList>
    </citation>
    <scope>NUCLEOTIDE SEQUENCE [LARGE SCALE GENOMIC DNA]</scope>
    <source>
        <strain evidence="3 4">ANC 4945</strain>
    </source>
</reference>
<comment type="caution">
    <text evidence="3">The sequence shown here is derived from an EMBL/GenBank/DDBJ whole genome shotgun (WGS) entry which is preliminary data.</text>
</comment>
<dbReference type="InterPro" id="IPR009739">
    <property type="entry name" value="LprI-like_N"/>
</dbReference>
<dbReference type="Pfam" id="PF07007">
    <property type="entry name" value="LprI"/>
    <property type="match status" value="1"/>
</dbReference>
<evidence type="ECO:0000256" key="1">
    <source>
        <dbReference type="SAM" id="SignalP"/>
    </source>
</evidence>
<keyword evidence="1" id="KW-0732">Signal</keyword>
<dbReference type="PANTHER" id="PTHR39176:SF1">
    <property type="entry name" value="PERIPLASMIC PROTEIN"/>
    <property type="match status" value="1"/>
</dbReference>
<keyword evidence="4" id="KW-1185">Reference proteome</keyword>
<proteinExistence type="predicted"/>
<feature type="signal peptide" evidence="1">
    <location>
        <begin position="1"/>
        <end position="20"/>
    </location>
</feature>
<dbReference type="PANTHER" id="PTHR39176">
    <property type="entry name" value="PERIPLASMIC PROTEIN-RELATED"/>
    <property type="match status" value="1"/>
</dbReference>
<sequence length="119" mass="13969">MSIFWCFSALGILSCCIVYAGEYQTKCISDSTQHNEILACYMEEFEQADQKLNQIYQVKIYSLSAIKANALRESQRHWLHLKEQACIADEQNYGRESHFDAMQCEIDWVSERILFLEKQ</sequence>
<evidence type="ECO:0000259" key="2">
    <source>
        <dbReference type="Pfam" id="PF07007"/>
    </source>
</evidence>
<feature type="chain" id="PRO_5013272859" description="Lysozyme inhibitor LprI-like N-terminal domain-containing protein" evidence="1">
    <location>
        <begin position="21"/>
        <end position="119"/>
    </location>
</feature>
<evidence type="ECO:0000313" key="3">
    <source>
        <dbReference type="EMBL" id="OOV83676.1"/>
    </source>
</evidence>
<dbReference type="Gene3D" id="1.20.1270.180">
    <property type="match status" value="1"/>
</dbReference>
<organism evidence="3 4">
    <name type="scientific">Acinetobacter amyesii</name>
    <dbReference type="NCBI Taxonomy" id="2942470"/>
    <lineage>
        <taxon>Bacteria</taxon>
        <taxon>Pseudomonadati</taxon>
        <taxon>Pseudomonadota</taxon>
        <taxon>Gammaproteobacteria</taxon>
        <taxon>Moraxellales</taxon>
        <taxon>Moraxellaceae</taxon>
        <taxon>Acinetobacter</taxon>
    </lineage>
</organism>
<gene>
    <name evidence="3" type="ORF">B1202_08095</name>
</gene>
<dbReference type="AlphaFoldDB" id="A0A1T1H1D3"/>
<name>A0A1T1H1D3_9GAMM</name>